<evidence type="ECO:0000256" key="1">
    <source>
        <dbReference type="ARBA" id="ARBA00022679"/>
    </source>
</evidence>
<dbReference type="InterPro" id="IPR029056">
    <property type="entry name" value="Ribokinase-like"/>
</dbReference>
<dbReference type="InterPro" id="IPR011611">
    <property type="entry name" value="PfkB_dom"/>
</dbReference>
<name>A0ABX5W1J3_9BRAD</name>
<gene>
    <name evidence="4" type="ORF">FJN17_05990</name>
</gene>
<keyword evidence="2 4" id="KW-0418">Kinase</keyword>
<dbReference type="Proteomes" id="UP000319298">
    <property type="component" value="Chromosome"/>
</dbReference>
<evidence type="ECO:0000313" key="4">
    <source>
        <dbReference type="EMBL" id="QDF37160.1"/>
    </source>
</evidence>
<evidence type="ECO:0000313" key="5">
    <source>
        <dbReference type="Proteomes" id="UP000319298"/>
    </source>
</evidence>
<accession>A0ABX5W1J3</accession>
<dbReference type="GO" id="GO:0016301">
    <property type="term" value="F:kinase activity"/>
    <property type="evidence" value="ECO:0007669"/>
    <property type="project" value="UniProtKB-KW"/>
</dbReference>
<dbReference type="RefSeq" id="WP_140478440.1">
    <property type="nucleotide sequence ID" value="NZ_CP041090.2"/>
</dbReference>
<reference evidence="5" key="1">
    <citation type="submission" date="2019-06" db="EMBL/GenBank/DDBJ databases">
        <title>Whole-Genome Sequence of Bradyrhizobium sp. 3 Strain 65S1MB.</title>
        <authorList>
            <person name="Bromfield E.S.P."/>
            <person name="Cloutier S."/>
            <person name="Nguyen H.D.T."/>
        </authorList>
    </citation>
    <scope>NUCLEOTIDE SEQUENCE [LARGE SCALE GENOMIC DNA]</scope>
    <source>
        <strain evidence="5">65S1MB</strain>
    </source>
</reference>
<dbReference type="SUPFAM" id="SSF53613">
    <property type="entry name" value="Ribokinase-like"/>
    <property type="match status" value="1"/>
</dbReference>
<keyword evidence="1" id="KW-0808">Transferase</keyword>
<evidence type="ECO:0000256" key="2">
    <source>
        <dbReference type="ARBA" id="ARBA00022777"/>
    </source>
</evidence>
<dbReference type="PANTHER" id="PTHR10584">
    <property type="entry name" value="SUGAR KINASE"/>
    <property type="match status" value="1"/>
</dbReference>
<reference evidence="4 5" key="2">
    <citation type="journal article" date="2020" name="Int. J. Syst. Evol. Microbiol.">
        <title>Description and complete genome sequences of Bradyrhizobium symbiodeficiens sp. nov., a non-symbiotic bacterium associated with legumes native to Canada.</title>
        <authorList>
            <person name="Bromfield E.S.P."/>
            <person name="Cloutier S."/>
            <person name="Nguyen H.D.T."/>
        </authorList>
    </citation>
    <scope>NUCLEOTIDE SEQUENCE [LARGE SCALE GENOMIC DNA]</scope>
    <source>
        <strain evidence="4 5">65S1MB</strain>
    </source>
</reference>
<dbReference type="InterPro" id="IPR002173">
    <property type="entry name" value="Carboh/pur_kinase_PfkB_CS"/>
</dbReference>
<dbReference type="CDD" id="cd01945">
    <property type="entry name" value="ribokinase_group_B"/>
    <property type="match status" value="1"/>
</dbReference>
<sequence length="319" mass="33426">MSALVNIGDLSALADVASRTRPVHVICLGLSALDQVWRVDRPFAGGSEKIKAVEYGTLGGGMAANASVAVAKLGASVAFWGRAGNDAAGHEMKSAFAAEGVDVENFRLFADGRSSVSGVIVDSSGERQIVNFRGLYPEAANWLPLEVVSRASSVLADPRWVEGAATLFREARARGIPTVLDGDMAEPDVFERLLPLTDHAIFSEPALAAFAGSTDDKSLAALARFGCRVIAVTRGEEGVSWYENGELHRQAAYAVDVVDTTGAGDVFHGAYALGIGAGLDVRAAMAFSAASAAMKCRHAGGRNGIPDINECLVFMRTKP</sequence>
<organism evidence="4 5">
    <name type="scientific">Bradyrhizobium symbiodeficiens</name>
    <dbReference type="NCBI Taxonomy" id="1404367"/>
    <lineage>
        <taxon>Bacteria</taxon>
        <taxon>Pseudomonadati</taxon>
        <taxon>Pseudomonadota</taxon>
        <taxon>Alphaproteobacteria</taxon>
        <taxon>Hyphomicrobiales</taxon>
        <taxon>Nitrobacteraceae</taxon>
        <taxon>Bradyrhizobium</taxon>
    </lineage>
</organism>
<dbReference type="PROSITE" id="PS00584">
    <property type="entry name" value="PFKB_KINASES_2"/>
    <property type="match status" value="1"/>
</dbReference>
<dbReference type="Gene3D" id="3.40.1190.20">
    <property type="match status" value="1"/>
</dbReference>
<dbReference type="EMBL" id="CP041090">
    <property type="protein sequence ID" value="QDF37160.1"/>
    <property type="molecule type" value="Genomic_DNA"/>
</dbReference>
<dbReference type="PANTHER" id="PTHR10584:SF157">
    <property type="entry name" value="SULFOFRUCTOSE KINASE"/>
    <property type="match status" value="1"/>
</dbReference>
<dbReference type="Pfam" id="PF00294">
    <property type="entry name" value="PfkB"/>
    <property type="match status" value="1"/>
</dbReference>
<feature type="domain" description="Carbohydrate kinase PfkB" evidence="3">
    <location>
        <begin position="25"/>
        <end position="307"/>
    </location>
</feature>
<keyword evidence="5" id="KW-1185">Reference proteome</keyword>
<evidence type="ECO:0000259" key="3">
    <source>
        <dbReference type="Pfam" id="PF00294"/>
    </source>
</evidence>
<proteinExistence type="predicted"/>
<protein>
    <submittedName>
        <fullName evidence="4">Sugar kinase</fullName>
    </submittedName>
</protein>